<dbReference type="KEGG" id="bmx:BMS_3154"/>
<dbReference type="AlphaFoldDB" id="E1WZX5"/>
<sequence length="331" mass="36691">MKVLVTGGAGFIGSHLCSELINCGDEVICYDNLEDGQIQNIQHLINNEKFKFIEETILNFEALLESSVDVDVIYHLAGKADIVPSVNNPKLYFDVNVTGSFNVIEAARANNIKRVVYAASSSCYGLVDEYPTTETCALSPEYPYAQTKLMGESCLLHWGKVYGIEVNSLRLFNVYGPRSRTNGAYGSVMGVFLAQKLASKKFTVVGSGEQVRDFVYVGDVAKAFMKAGKCKKFGEIINIATNNPQSINHLVSLLDGYGVEFIPKRPGEPDRTQGDSTKAKEILGWSAETTFEEGVQLILNDIDYWKDARVWSSSEIKKETESWFKLLGKNE</sequence>
<accession>E1WZX5</accession>
<dbReference type="Pfam" id="PF16363">
    <property type="entry name" value="GDP_Man_Dehyd"/>
    <property type="match status" value="1"/>
</dbReference>
<dbReference type="Proteomes" id="UP000008963">
    <property type="component" value="Chromosome"/>
</dbReference>
<dbReference type="OrthoDB" id="5296314at2"/>
<organism evidence="2 3">
    <name type="scientific">Halobacteriovorax marinus (strain ATCC BAA-682 / DSM 15412 / SJ)</name>
    <name type="common">Bacteriovorax marinus</name>
    <dbReference type="NCBI Taxonomy" id="862908"/>
    <lineage>
        <taxon>Bacteria</taxon>
        <taxon>Pseudomonadati</taxon>
        <taxon>Bdellovibrionota</taxon>
        <taxon>Bacteriovoracia</taxon>
        <taxon>Bacteriovoracales</taxon>
        <taxon>Halobacteriovoraceae</taxon>
        <taxon>Halobacteriovorax</taxon>
    </lineage>
</organism>
<reference evidence="3" key="1">
    <citation type="journal article" date="2013" name="ISME J.">
        <title>A small predatory core genome in the divergent marine Bacteriovorax marinus SJ and the terrestrial Bdellovibrio bacteriovorus.</title>
        <authorList>
            <person name="Crossman L.C."/>
            <person name="Chen H."/>
            <person name="Cerdeno-Tarraga A.M."/>
            <person name="Brooks K."/>
            <person name="Quail M.A."/>
            <person name="Pineiro S.A."/>
            <person name="Hobley L."/>
            <person name="Sockett R.E."/>
            <person name="Bentley S.D."/>
            <person name="Parkhill J."/>
            <person name="Williams H.N."/>
            <person name="Stine O.C."/>
        </authorList>
    </citation>
    <scope>NUCLEOTIDE SEQUENCE [LARGE SCALE GENOMIC DNA]</scope>
    <source>
        <strain evidence="3">ATCC BAA-682 / DSM 15412 / SJ</strain>
    </source>
</reference>
<dbReference type="PATRIC" id="fig|862908.3.peg.3016"/>
<name>E1WZX5_HALMS</name>
<dbReference type="InterPro" id="IPR016040">
    <property type="entry name" value="NAD(P)-bd_dom"/>
</dbReference>
<dbReference type="eggNOG" id="COG0451">
    <property type="taxonomic scope" value="Bacteria"/>
</dbReference>
<feature type="domain" description="NAD(P)-binding" evidence="1">
    <location>
        <begin position="4"/>
        <end position="296"/>
    </location>
</feature>
<keyword evidence="3" id="KW-1185">Reference proteome</keyword>
<dbReference type="InterPro" id="IPR036291">
    <property type="entry name" value="NAD(P)-bd_dom_sf"/>
</dbReference>
<dbReference type="EMBL" id="FQ312005">
    <property type="protein sequence ID" value="CBW27911.1"/>
    <property type="molecule type" value="Genomic_DNA"/>
</dbReference>
<dbReference type="SUPFAM" id="SSF51735">
    <property type="entry name" value="NAD(P)-binding Rossmann-fold domains"/>
    <property type="match status" value="1"/>
</dbReference>
<dbReference type="Gene3D" id="3.40.50.720">
    <property type="entry name" value="NAD(P)-binding Rossmann-like Domain"/>
    <property type="match status" value="1"/>
</dbReference>
<dbReference type="InterPro" id="IPR050177">
    <property type="entry name" value="Lipid_A_modif_metabolic_enz"/>
</dbReference>
<dbReference type="HOGENOM" id="CLU_007383_1_7_7"/>
<evidence type="ECO:0000313" key="2">
    <source>
        <dbReference type="EMBL" id="CBW27911.1"/>
    </source>
</evidence>
<dbReference type="STRING" id="862908.BMS_3154"/>
<gene>
    <name evidence="2" type="primary">galE</name>
    <name evidence="2" type="ordered locus">BMS_3154</name>
</gene>
<dbReference type="PANTHER" id="PTHR43245:SF13">
    <property type="entry name" value="UDP-D-APIOSE_UDP-D-XYLOSE SYNTHASE 2"/>
    <property type="match status" value="1"/>
</dbReference>
<evidence type="ECO:0000259" key="1">
    <source>
        <dbReference type="Pfam" id="PF16363"/>
    </source>
</evidence>
<dbReference type="RefSeq" id="WP_014245681.1">
    <property type="nucleotide sequence ID" value="NC_016620.1"/>
</dbReference>
<proteinExistence type="predicted"/>
<evidence type="ECO:0000313" key="3">
    <source>
        <dbReference type="Proteomes" id="UP000008963"/>
    </source>
</evidence>
<dbReference type="Gene3D" id="3.90.25.10">
    <property type="entry name" value="UDP-galactose 4-epimerase, domain 1"/>
    <property type="match status" value="1"/>
</dbReference>
<dbReference type="PANTHER" id="PTHR43245">
    <property type="entry name" value="BIFUNCTIONAL POLYMYXIN RESISTANCE PROTEIN ARNA"/>
    <property type="match status" value="1"/>
</dbReference>
<protein>
    <submittedName>
        <fullName evidence="2">UDP-glucose 4-epimerase</fullName>
    </submittedName>
</protein>